<evidence type="ECO:0000313" key="6">
    <source>
        <dbReference type="Proteomes" id="UP000070501"/>
    </source>
</evidence>
<protein>
    <submittedName>
        <fullName evidence="5">Beta-lactamase/transpeptidase-like protein</fullName>
    </submittedName>
</protein>
<dbReference type="Proteomes" id="UP000070501">
    <property type="component" value="Unassembled WGS sequence"/>
</dbReference>
<comment type="similarity">
    <text evidence="1">Belongs to the class-A beta-lactamase family.</text>
</comment>
<dbReference type="InterPro" id="IPR001466">
    <property type="entry name" value="Beta-lactam-related"/>
</dbReference>
<accession>A0A136IQD3</accession>
<evidence type="ECO:0000256" key="1">
    <source>
        <dbReference type="ARBA" id="ARBA00009009"/>
    </source>
</evidence>
<dbReference type="EMBL" id="KQ964264">
    <property type="protein sequence ID" value="KXJ87132.1"/>
    <property type="molecule type" value="Genomic_DNA"/>
</dbReference>
<dbReference type="InterPro" id="IPR050789">
    <property type="entry name" value="Diverse_Enzym_Activities"/>
</dbReference>
<dbReference type="GO" id="GO:0016787">
    <property type="term" value="F:hydrolase activity"/>
    <property type="evidence" value="ECO:0007669"/>
    <property type="project" value="UniProtKB-KW"/>
</dbReference>
<dbReference type="STRING" id="196109.A0A136IQD3"/>
<evidence type="ECO:0000256" key="2">
    <source>
        <dbReference type="ARBA" id="ARBA00022801"/>
    </source>
</evidence>
<dbReference type="InterPro" id="IPR012338">
    <property type="entry name" value="Beta-lactam/transpept-like"/>
</dbReference>
<dbReference type="AlphaFoldDB" id="A0A136IQD3"/>
<evidence type="ECO:0000313" key="5">
    <source>
        <dbReference type="EMBL" id="KXJ87132.1"/>
    </source>
</evidence>
<evidence type="ECO:0000259" key="4">
    <source>
        <dbReference type="Pfam" id="PF00144"/>
    </source>
</evidence>
<proteinExistence type="inferred from homology"/>
<dbReference type="Pfam" id="PF00144">
    <property type="entry name" value="Beta-lactamase"/>
    <property type="match status" value="1"/>
</dbReference>
<dbReference type="Gene3D" id="3.40.710.10">
    <property type="entry name" value="DD-peptidase/beta-lactamase superfamily"/>
    <property type="match status" value="1"/>
</dbReference>
<keyword evidence="6" id="KW-1185">Reference proteome</keyword>
<gene>
    <name evidence="5" type="ORF">Micbo1qcDRAFT_152247</name>
</gene>
<dbReference type="OrthoDB" id="428260at2759"/>
<dbReference type="PANTHER" id="PTHR43283:SF17">
    <property type="entry name" value="(LOVD), PUTATIVE (AFU_ORTHOLOGUE AFUA_5G00920)-RELATED"/>
    <property type="match status" value="1"/>
</dbReference>
<keyword evidence="2" id="KW-0378">Hydrolase</keyword>
<organism evidence="5 6">
    <name type="scientific">Microdochium bolleyi</name>
    <dbReference type="NCBI Taxonomy" id="196109"/>
    <lineage>
        <taxon>Eukaryota</taxon>
        <taxon>Fungi</taxon>
        <taxon>Dikarya</taxon>
        <taxon>Ascomycota</taxon>
        <taxon>Pezizomycotina</taxon>
        <taxon>Sordariomycetes</taxon>
        <taxon>Xylariomycetidae</taxon>
        <taxon>Xylariales</taxon>
        <taxon>Microdochiaceae</taxon>
        <taxon>Microdochium</taxon>
    </lineage>
</organism>
<reference evidence="6" key="1">
    <citation type="submission" date="2016-02" db="EMBL/GenBank/DDBJ databases">
        <title>Draft genome sequence of Microdochium bolleyi, a fungal endophyte of beachgrass.</title>
        <authorList>
            <consortium name="DOE Joint Genome Institute"/>
            <person name="David A.S."/>
            <person name="May G."/>
            <person name="Haridas S."/>
            <person name="Lim J."/>
            <person name="Wang M."/>
            <person name="Labutti K."/>
            <person name="Lipzen A."/>
            <person name="Barry K."/>
            <person name="Grigoriev I.V."/>
        </authorList>
    </citation>
    <scope>NUCLEOTIDE SEQUENCE [LARGE SCALE GENOMIC DNA]</scope>
    <source>
        <strain evidence="6">J235TASD1</strain>
    </source>
</reference>
<feature type="region of interest" description="Disordered" evidence="3">
    <location>
        <begin position="94"/>
        <end position="113"/>
    </location>
</feature>
<evidence type="ECO:0000256" key="3">
    <source>
        <dbReference type="SAM" id="MobiDB-lite"/>
    </source>
</evidence>
<feature type="domain" description="Beta-lactamase-related" evidence="4">
    <location>
        <begin position="43"/>
        <end position="386"/>
    </location>
</feature>
<dbReference type="InParanoid" id="A0A136IQD3"/>
<dbReference type="PANTHER" id="PTHR43283">
    <property type="entry name" value="BETA-LACTAMASE-RELATED"/>
    <property type="match status" value="1"/>
</dbReference>
<name>A0A136IQD3_9PEZI</name>
<sequence length="406" mass="44416">MANFDDLLARATDKGKATVHGAIFKGVDKHGIKIAGQDSVLPDAQPLREDAVLKAASSTKLFTSIALLQCIERGLIGLDDPVTSVAPELADPQIVTGTHPDTGELQSKPATQQITPRQLLTHTSGLGYWFLHPLLTKWATTTPKGKKSRESLVVPERHAIPLVFEPGEGWMYGVGLDWAGCIVRRLHGGVSLEDYMIENIWKPLGLERPFPTFCISRQGNEEYRARLMGAAERVKPADACSFAEPGIREFEFWQGDNPHDQDGGHGLCLTTRDYVAVLADLIADEPRLLRRETVQQMFTPQLDPGSATQKMLVQLRVAWDMVAGSDVAEGAVNHGLGGLLVTKDTPASGQPAGTLAWGGAANTVWFACREKGVAGFMSTQLSPFGDEHVKELVEAWRRDFWEKFRG</sequence>
<dbReference type="SUPFAM" id="SSF56601">
    <property type="entry name" value="beta-lactamase/transpeptidase-like"/>
    <property type="match status" value="1"/>
</dbReference>
<feature type="compositionally biased region" description="Polar residues" evidence="3">
    <location>
        <begin position="104"/>
        <end position="113"/>
    </location>
</feature>